<comment type="caution">
    <text evidence="2">The sequence shown here is derived from an EMBL/GenBank/DDBJ whole genome shotgun (WGS) entry which is preliminary data.</text>
</comment>
<feature type="compositionally biased region" description="Low complexity" evidence="1">
    <location>
        <begin position="120"/>
        <end position="133"/>
    </location>
</feature>
<reference evidence="2" key="2">
    <citation type="submission" date="2021-08" db="EMBL/GenBank/DDBJ databases">
        <authorList>
            <person name="Eriksson T."/>
        </authorList>
    </citation>
    <scope>NUCLEOTIDE SEQUENCE</scope>
    <source>
        <strain evidence="2">Stoneville</strain>
        <tissue evidence="2">Whole head</tissue>
    </source>
</reference>
<feature type="compositionally biased region" description="Low complexity" evidence="1">
    <location>
        <begin position="78"/>
        <end position="103"/>
    </location>
</feature>
<dbReference type="Proteomes" id="UP000719412">
    <property type="component" value="Unassembled WGS sequence"/>
</dbReference>
<name>A0A8J6HPL3_TENMO</name>
<feature type="region of interest" description="Disordered" evidence="1">
    <location>
        <begin position="1"/>
        <end position="25"/>
    </location>
</feature>
<evidence type="ECO:0000313" key="3">
    <source>
        <dbReference type="Proteomes" id="UP000719412"/>
    </source>
</evidence>
<reference evidence="2" key="1">
    <citation type="journal article" date="2020" name="J Insects Food Feed">
        <title>The yellow mealworm (Tenebrio molitor) genome: a resource for the emerging insects as food and feed industry.</title>
        <authorList>
            <person name="Eriksson T."/>
            <person name="Andere A."/>
            <person name="Kelstrup H."/>
            <person name="Emery V."/>
            <person name="Picard C."/>
        </authorList>
    </citation>
    <scope>NUCLEOTIDE SEQUENCE</scope>
    <source>
        <strain evidence="2">Stoneville</strain>
        <tissue evidence="2">Whole head</tissue>
    </source>
</reference>
<keyword evidence="3" id="KW-1185">Reference proteome</keyword>
<proteinExistence type="predicted"/>
<dbReference type="AlphaFoldDB" id="A0A8J6HPL3"/>
<organism evidence="2 3">
    <name type="scientific">Tenebrio molitor</name>
    <name type="common">Yellow mealworm beetle</name>
    <dbReference type="NCBI Taxonomy" id="7067"/>
    <lineage>
        <taxon>Eukaryota</taxon>
        <taxon>Metazoa</taxon>
        <taxon>Ecdysozoa</taxon>
        <taxon>Arthropoda</taxon>
        <taxon>Hexapoda</taxon>
        <taxon>Insecta</taxon>
        <taxon>Pterygota</taxon>
        <taxon>Neoptera</taxon>
        <taxon>Endopterygota</taxon>
        <taxon>Coleoptera</taxon>
        <taxon>Polyphaga</taxon>
        <taxon>Cucujiformia</taxon>
        <taxon>Tenebrionidae</taxon>
        <taxon>Tenebrio</taxon>
    </lineage>
</organism>
<gene>
    <name evidence="2" type="ORF">GEV33_004730</name>
</gene>
<dbReference type="EMBL" id="JABDTM020018393">
    <property type="protein sequence ID" value="KAH0818067.1"/>
    <property type="molecule type" value="Genomic_DNA"/>
</dbReference>
<evidence type="ECO:0000313" key="2">
    <source>
        <dbReference type="EMBL" id="KAH0818067.1"/>
    </source>
</evidence>
<evidence type="ECO:0000256" key="1">
    <source>
        <dbReference type="SAM" id="MobiDB-lite"/>
    </source>
</evidence>
<feature type="region of interest" description="Disordered" evidence="1">
    <location>
        <begin position="78"/>
        <end position="133"/>
    </location>
</feature>
<sequence length="133" mass="12931">MDLPSQGPPKPKPRGPAIAGPPMMDLPMTGVASPMGAIAGVAKEIVRAPTMLVARGAANGAPIKPALAVAMQGAARGAAARPRAPMMQRVPISDQASGETSSGNRGGGGNNGVRAAKESTNGTAEGAANGAAN</sequence>
<protein>
    <submittedName>
        <fullName evidence="2">Uncharacterized protein</fullName>
    </submittedName>
</protein>
<accession>A0A8J6HPL3</accession>
<feature type="compositionally biased region" description="Pro residues" evidence="1">
    <location>
        <begin position="1"/>
        <end position="10"/>
    </location>
</feature>